<dbReference type="Proteomes" id="UP000593577">
    <property type="component" value="Unassembled WGS sequence"/>
</dbReference>
<comment type="caution">
    <text evidence="1">The sequence shown here is derived from an EMBL/GenBank/DDBJ whole genome shotgun (WGS) entry which is preliminary data.</text>
</comment>
<accession>A0A7J8WP98</accession>
<proteinExistence type="predicted"/>
<protein>
    <submittedName>
        <fullName evidence="1">Uncharacterized protein</fullName>
    </submittedName>
</protein>
<evidence type="ECO:0000313" key="1">
    <source>
        <dbReference type="EMBL" id="MBA0676763.1"/>
    </source>
</evidence>
<organism evidence="1 2">
    <name type="scientific">Gossypium aridum</name>
    <name type="common">American cotton</name>
    <name type="synonym">Erioxylum aridum</name>
    <dbReference type="NCBI Taxonomy" id="34290"/>
    <lineage>
        <taxon>Eukaryota</taxon>
        <taxon>Viridiplantae</taxon>
        <taxon>Streptophyta</taxon>
        <taxon>Embryophyta</taxon>
        <taxon>Tracheophyta</taxon>
        <taxon>Spermatophyta</taxon>
        <taxon>Magnoliopsida</taxon>
        <taxon>eudicotyledons</taxon>
        <taxon>Gunneridae</taxon>
        <taxon>Pentapetalae</taxon>
        <taxon>rosids</taxon>
        <taxon>malvids</taxon>
        <taxon>Malvales</taxon>
        <taxon>Malvaceae</taxon>
        <taxon>Malvoideae</taxon>
        <taxon>Gossypium</taxon>
    </lineage>
</organism>
<name>A0A7J8WP98_GOSAI</name>
<evidence type="ECO:0000313" key="2">
    <source>
        <dbReference type="Proteomes" id="UP000593577"/>
    </source>
</evidence>
<dbReference type="AlphaFoldDB" id="A0A7J8WP98"/>
<sequence length="47" mass="5803">MRCIHKCSALTRMENVGIWMWDDQIQVVWLWFSHPRKPIYIGHQYID</sequence>
<gene>
    <name evidence="1" type="ORF">Goari_018222</name>
</gene>
<dbReference type="EMBL" id="JABFAA010000002">
    <property type="protein sequence ID" value="MBA0676764.1"/>
    <property type="molecule type" value="Genomic_DNA"/>
</dbReference>
<dbReference type="EMBL" id="JABFAA010000002">
    <property type="protein sequence ID" value="MBA0676763.1"/>
    <property type="molecule type" value="Genomic_DNA"/>
</dbReference>
<keyword evidence="2" id="KW-1185">Reference proteome</keyword>
<reference evidence="1" key="2">
    <citation type="submission" date="2020-04" db="EMBL/GenBank/DDBJ databases">
        <authorList>
            <person name="Grover C.E."/>
            <person name="Arick M.A. II"/>
            <person name="Thrash A."/>
            <person name="Conover J.L."/>
            <person name="Sanders W.S."/>
            <person name="Peterson D.G."/>
            <person name="Scheffler J.A."/>
            <person name="Scheffler B.E."/>
            <person name="Wendel J.F."/>
        </authorList>
    </citation>
    <scope>NUCLEOTIDE SEQUENCE</scope>
    <source>
        <strain evidence="1">185</strain>
        <tissue evidence="1">Leaf</tissue>
    </source>
</reference>
<reference evidence="1 2" key="1">
    <citation type="journal article" date="2019" name="Genome Biol. Evol.">
        <title>Insights into the evolution of the New World diploid cottons (Gossypium, subgenus Houzingenia) based on genome sequencing.</title>
        <authorList>
            <person name="Grover C.E."/>
            <person name="Arick M.A. 2nd"/>
            <person name="Thrash A."/>
            <person name="Conover J.L."/>
            <person name="Sanders W.S."/>
            <person name="Peterson D.G."/>
            <person name="Frelichowski J.E."/>
            <person name="Scheffler J.A."/>
            <person name="Scheffler B.E."/>
            <person name="Wendel J.F."/>
        </authorList>
    </citation>
    <scope>NUCLEOTIDE SEQUENCE [LARGE SCALE GENOMIC DNA]</scope>
    <source>
        <strain evidence="1">185</strain>
        <tissue evidence="1">Leaf</tissue>
    </source>
</reference>